<accession>A0ABN2CIQ0</accession>
<comment type="caution">
    <text evidence="2">The sequence shown here is derived from an EMBL/GenBank/DDBJ whole genome shotgun (WGS) entry which is preliminary data.</text>
</comment>
<keyword evidence="3" id="KW-1185">Reference proteome</keyword>
<reference evidence="2 3" key="1">
    <citation type="journal article" date="2019" name="Int. J. Syst. Evol. Microbiol.">
        <title>The Global Catalogue of Microorganisms (GCM) 10K type strain sequencing project: providing services to taxonomists for standard genome sequencing and annotation.</title>
        <authorList>
            <consortium name="The Broad Institute Genomics Platform"/>
            <consortium name="The Broad Institute Genome Sequencing Center for Infectious Disease"/>
            <person name="Wu L."/>
            <person name="Ma J."/>
        </authorList>
    </citation>
    <scope>NUCLEOTIDE SEQUENCE [LARGE SCALE GENOMIC DNA]</scope>
    <source>
        <strain evidence="2 3">JCM 14303</strain>
    </source>
</reference>
<name>A0ABN2CIQ0_9ACTN</name>
<dbReference type="EMBL" id="BAAANC010000005">
    <property type="protein sequence ID" value="GAA1559298.1"/>
    <property type="molecule type" value="Genomic_DNA"/>
</dbReference>
<evidence type="ECO:0000313" key="2">
    <source>
        <dbReference type="EMBL" id="GAA1559298.1"/>
    </source>
</evidence>
<evidence type="ECO:0000313" key="3">
    <source>
        <dbReference type="Proteomes" id="UP001500363"/>
    </source>
</evidence>
<organism evidence="2 3">
    <name type="scientific">Kribbella lupini</name>
    <dbReference type="NCBI Taxonomy" id="291602"/>
    <lineage>
        <taxon>Bacteria</taxon>
        <taxon>Bacillati</taxon>
        <taxon>Actinomycetota</taxon>
        <taxon>Actinomycetes</taxon>
        <taxon>Propionibacteriales</taxon>
        <taxon>Kribbellaceae</taxon>
        <taxon>Kribbella</taxon>
    </lineage>
</organism>
<protein>
    <submittedName>
        <fullName evidence="2">Uncharacterized protein</fullName>
    </submittedName>
</protein>
<dbReference type="Proteomes" id="UP001500363">
    <property type="component" value="Unassembled WGS sequence"/>
</dbReference>
<sequence length="76" mass="8242">MRPPAQDGNQAAFVDTAQRSAARERRVTAPVRLDSPALAIHDATHDATHDNESLFAVNENSTVPVRGRINGYTKTS</sequence>
<proteinExistence type="predicted"/>
<gene>
    <name evidence="2" type="ORF">GCM10009741_75400</name>
</gene>
<feature type="region of interest" description="Disordered" evidence="1">
    <location>
        <begin position="1"/>
        <end position="27"/>
    </location>
</feature>
<evidence type="ECO:0000256" key="1">
    <source>
        <dbReference type="SAM" id="MobiDB-lite"/>
    </source>
</evidence>